<dbReference type="Proteomes" id="UP000236736">
    <property type="component" value="Unassembled WGS sequence"/>
</dbReference>
<protein>
    <submittedName>
        <fullName evidence="1">Uncharacterized protein</fullName>
    </submittedName>
</protein>
<name>A0A1H5Y1A0_9BACT</name>
<dbReference type="AlphaFoldDB" id="A0A1H5Y1A0"/>
<evidence type="ECO:0000313" key="2">
    <source>
        <dbReference type="Proteomes" id="UP000236736"/>
    </source>
</evidence>
<proteinExistence type="predicted"/>
<organism evidence="1 2">
    <name type="scientific">Algoriphagus boritolerans DSM 17298 = JCM 18970</name>
    <dbReference type="NCBI Taxonomy" id="1120964"/>
    <lineage>
        <taxon>Bacteria</taxon>
        <taxon>Pseudomonadati</taxon>
        <taxon>Bacteroidota</taxon>
        <taxon>Cytophagia</taxon>
        <taxon>Cytophagales</taxon>
        <taxon>Cyclobacteriaceae</taxon>
        <taxon>Algoriphagus</taxon>
    </lineage>
</organism>
<sequence>MSKFNLPKANRKGFDDTQRNILNQMEYGVHLEKNNLMVKMGLIKPHSSLA</sequence>
<keyword evidence="2" id="KW-1185">Reference proteome</keyword>
<accession>A0A1H5Y1A0</accession>
<reference evidence="2" key="1">
    <citation type="submission" date="2016-10" db="EMBL/GenBank/DDBJ databases">
        <authorList>
            <person name="Varghese N."/>
            <person name="Submissions S."/>
        </authorList>
    </citation>
    <scope>NUCLEOTIDE SEQUENCE [LARGE SCALE GENOMIC DNA]</scope>
    <source>
        <strain evidence="2">DSM 17298</strain>
    </source>
</reference>
<gene>
    <name evidence="1" type="ORF">SAMN03080598_02769</name>
</gene>
<evidence type="ECO:0000313" key="1">
    <source>
        <dbReference type="EMBL" id="SEG17751.1"/>
    </source>
</evidence>
<dbReference type="EMBL" id="FNVR01000016">
    <property type="protein sequence ID" value="SEG17751.1"/>
    <property type="molecule type" value="Genomic_DNA"/>
</dbReference>